<dbReference type="AlphaFoldDB" id="A0A022QKU5"/>
<dbReference type="InterPro" id="IPR002938">
    <property type="entry name" value="FAD-bd"/>
</dbReference>
<reference evidence="2 3" key="1">
    <citation type="journal article" date="2013" name="Proc. Natl. Acad. Sci. U.S.A.">
        <title>Fine-scale variation in meiotic recombination in Mimulus inferred from population shotgun sequencing.</title>
        <authorList>
            <person name="Hellsten U."/>
            <person name="Wright K.M."/>
            <person name="Jenkins J."/>
            <person name="Shu S."/>
            <person name="Yuan Y."/>
            <person name="Wessler S.R."/>
            <person name="Schmutz J."/>
            <person name="Willis J.H."/>
            <person name="Rokhsar D.S."/>
        </authorList>
    </citation>
    <scope>NUCLEOTIDE SEQUENCE [LARGE SCALE GENOMIC DNA]</scope>
    <source>
        <strain evidence="3">cv. DUN x IM62</strain>
    </source>
</reference>
<dbReference type="EMBL" id="KI631506">
    <property type="protein sequence ID" value="EYU27115.1"/>
    <property type="molecule type" value="Genomic_DNA"/>
</dbReference>
<feature type="domain" description="FAD-binding" evidence="1">
    <location>
        <begin position="2"/>
        <end position="165"/>
    </location>
</feature>
<dbReference type="Pfam" id="PF01494">
    <property type="entry name" value="FAD_binding_3"/>
    <property type="match status" value="2"/>
</dbReference>
<evidence type="ECO:0000259" key="1">
    <source>
        <dbReference type="Pfam" id="PF01494"/>
    </source>
</evidence>
<sequence>MKILIAGGGIGGLVYALAAKRSGFDFTVFEKDMTTARGEGRARGPIQLSSSGLNLLQSIDKDVTSAIIEASNLTSDAPNGIADGLTGQCPAKRKGIPVSKMICRVELQRILLNAVGEDNVMNKSKVVDFVSDSNKVTVFLENGEQYEGDVLVGADGLRSVVRSKLFGPNNEPKNSKYVCYTGVQECLPAYLPSSGYKFFLGYNKYLLAVDIGKGRMQWYALVKNPPNCAGYKKMLLERYGDWCKEVTGMISRTEEETIIRRPIYDIDMMNTWGKGRVVLLGDAAHAMQPYLGQGSTMAIEDCYWLMVELQNVAKRHTVSGIPLHQLTLAFRRYEDRRKFRVTTIHTICRLIGDVGSHYKTYLFDTGPLQLFNVVSAAVSVKDPVSVITMKLFQLALPTIVDWVIANPEP</sequence>
<accession>A0A022QKU5</accession>
<dbReference type="PANTHER" id="PTHR46496">
    <property type="match status" value="1"/>
</dbReference>
<dbReference type="PRINTS" id="PR00420">
    <property type="entry name" value="RNGMNOXGNASE"/>
</dbReference>
<keyword evidence="3" id="KW-1185">Reference proteome</keyword>
<proteinExistence type="predicted"/>
<organism evidence="2 3">
    <name type="scientific">Erythranthe guttata</name>
    <name type="common">Yellow monkey flower</name>
    <name type="synonym">Mimulus guttatus</name>
    <dbReference type="NCBI Taxonomy" id="4155"/>
    <lineage>
        <taxon>Eukaryota</taxon>
        <taxon>Viridiplantae</taxon>
        <taxon>Streptophyta</taxon>
        <taxon>Embryophyta</taxon>
        <taxon>Tracheophyta</taxon>
        <taxon>Spermatophyta</taxon>
        <taxon>Magnoliopsida</taxon>
        <taxon>eudicotyledons</taxon>
        <taxon>Gunneridae</taxon>
        <taxon>Pentapetalae</taxon>
        <taxon>asterids</taxon>
        <taxon>lamiids</taxon>
        <taxon>Lamiales</taxon>
        <taxon>Phrymaceae</taxon>
        <taxon>Erythranthe</taxon>
    </lineage>
</organism>
<dbReference type="SUPFAM" id="SSF51905">
    <property type="entry name" value="FAD/NAD(P)-binding domain"/>
    <property type="match status" value="1"/>
</dbReference>
<dbReference type="STRING" id="4155.A0A022QKU5"/>
<dbReference type="GO" id="GO:0071949">
    <property type="term" value="F:FAD binding"/>
    <property type="evidence" value="ECO:0007669"/>
    <property type="project" value="InterPro"/>
</dbReference>
<dbReference type="Gene3D" id="3.50.50.60">
    <property type="entry name" value="FAD/NAD(P)-binding domain"/>
    <property type="match status" value="1"/>
</dbReference>
<evidence type="ECO:0000313" key="3">
    <source>
        <dbReference type="Proteomes" id="UP000030748"/>
    </source>
</evidence>
<gene>
    <name evidence="2" type="ORF">MIMGU_mgv1a007399mg</name>
</gene>
<evidence type="ECO:0000313" key="2">
    <source>
        <dbReference type="EMBL" id="EYU27115.1"/>
    </source>
</evidence>
<feature type="domain" description="FAD-binding" evidence="1">
    <location>
        <begin position="268"/>
        <end position="314"/>
    </location>
</feature>
<dbReference type="InterPro" id="IPR036188">
    <property type="entry name" value="FAD/NAD-bd_sf"/>
</dbReference>
<name>A0A022QKU5_ERYGU</name>
<dbReference type="eggNOG" id="KOG2614">
    <property type="taxonomic scope" value="Eukaryota"/>
</dbReference>
<protein>
    <recommendedName>
        <fullName evidence="1">FAD-binding domain-containing protein</fullName>
    </recommendedName>
</protein>
<dbReference type="PANTHER" id="PTHR46496:SF6">
    <property type="entry name" value="ZEAXANTHIN EPOXIDASE, CHLOROPLASTIC-LIKE ISOFORM X1"/>
    <property type="match status" value="1"/>
</dbReference>
<dbReference type="Proteomes" id="UP000030748">
    <property type="component" value="Unassembled WGS sequence"/>
</dbReference>